<reference evidence="2" key="1">
    <citation type="journal article" date="2014" name="Int. J. Syst. Evol. Microbiol.">
        <title>Complete genome sequence of Corynebacterium casei LMG S-19264T (=DSM 44701T), isolated from a smear-ripened cheese.</title>
        <authorList>
            <consortium name="US DOE Joint Genome Institute (JGI-PGF)"/>
            <person name="Walter F."/>
            <person name="Albersmeier A."/>
            <person name="Kalinowski J."/>
            <person name="Ruckert C."/>
        </authorList>
    </citation>
    <scope>NUCLEOTIDE SEQUENCE</scope>
    <source>
        <strain evidence="2">CGMCC 1.12195</strain>
    </source>
</reference>
<evidence type="ECO:0000313" key="2">
    <source>
        <dbReference type="EMBL" id="GGG93997.1"/>
    </source>
</evidence>
<evidence type="ECO:0000313" key="3">
    <source>
        <dbReference type="Proteomes" id="UP000660862"/>
    </source>
</evidence>
<accession>A0A917HXG3</accession>
<evidence type="ECO:0000259" key="1">
    <source>
        <dbReference type="Pfam" id="PF18925"/>
    </source>
</evidence>
<dbReference type="AlphaFoldDB" id="A0A917HXG3"/>
<dbReference type="EMBL" id="BMER01000003">
    <property type="protein sequence ID" value="GGG93997.1"/>
    <property type="molecule type" value="Genomic_DNA"/>
</dbReference>
<reference evidence="2" key="2">
    <citation type="submission" date="2020-09" db="EMBL/GenBank/DDBJ databases">
        <authorList>
            <person name="Sun Q."/>
            <person name="Zhou Y."/>
        </authorList>
    </citation>
    <scope>NUCLEOTIDE SEQUENCE</scope>
    <source>
        <strain evidence="2">CGMCC 1.12195</strain>
    </source>
</reference>
<dbReference type="Pfam" id="PF18925">
    <property type="entry name" value="DUF5675"/>
    <property type="match status" value="1"/>
</dbReference>
<keyword evidence="3" id="KW-1185">Reference proteome</keyword>
<dbReference type="InterPro" id="IPR043732">
    <property type="entry name" value="DUF5675"/>
</dbReference>
<protein>
    <recommendedName>
        <fullName evidence="1">DUF5675 domain-containing protein</fullName>
    </recommendedName>
</protein>
<proteinExistence type="predicted"/>
<gene>
    <name evidence="2" type="ORF">GCM10007415_31290</name>
</gene>
<sequence>MNELKITKIVRVAQGKHSTLSHLYIGSLFVCYLLEDSIREEKIRGLTCIPEGEYGLRLNPWAGMNAQYGVKYPKVHRGMVEITGIPDFDLVFIHIGNYHTQTAGCPLTGSYWQLLNGDYQVLHSAVAYKYVYGLLVAEMDKGNDRIVVYNQCSTTGSGLPNSTSCLVSP</sequence>
<organism evidence="2 3">
    <name type="scientific">Parapedobacter pyrenivorans</name>
    <dbReference type="NCBI Taxonomy" id="1305674"/>
    <lineage>
        <taxon>Bacteria</taxon>
        <taxon>Pseudomonadati</taxon>
        <taxon>Bacteroidota</taxon>
        <taxon>Sphingobacteriia</taxon>
        <taxon>Sphingobacteriales</taxon>
        <taxon>Sphingobacteriaceae</taxon>
        <taxon>Parapedobacter</taxon>
    </lineage>
</organism>
<feature type="domain" description="DUF5675" evidence="1">
    <location>
        <begin position="9"/>
        <end position="133"/>
    </location>
</feature>
<dbReference type="Proteomes" id="UP000660862">
    <property type="component" value="Unassembled WGS sequence"/>
</dbReference>
<comment type="caution">
    <text evidence="2">The sequence shown here is derived from an EMBL/GenBank/DDBJ whole genome shotgun (WGS) entry which is preliminary data.</text>
</comment>
<name>A0A917HXG3_9SPHI</name>
<dbReference type="RefSeq" id="WP_188507009.1">
    <property type="nucleotide sequence ID" value="NZ_BMER01000003.1"/>
</dbReference>